<dbReference type="Proteomes" id="UP000270927">
    <property type="component" value="Unassembled WGS sequence"/>
</dbReference>
<dbReference type="Pfam" id="PF02591">
    <property type="entry name" value="Zn_ribbon_9"/>
    <property type="match status" value="1"/>
</dbReference>
<proteinExistence type="predicted"/>
<dbReference type="InterPro" id="IPR052376">
    <property type="entry name" value="Oxidative_Scav/Glycosyltrans"/>
</dbReference>
<gene>
    <name evidence="3" type="ORF">EDM02_03630</name>
</gene>
<dbReference type="AlphaFoldDB" id="A0A3N2QBS4"/>
<accession>A0A3N2QBS4</accession>
<comment type="caution">
    <text evidence="3">The sequence shown here is derived from an EMBL/GenBank/DDBJ whole genome shotgun (WGS) entry which is preliminary data.</text>
</comment>
<feature type="coiled-coil region" evidence="1">
    <location>
        <begin position="36"/>
        <end position="91"/>
    </location>
</feature>
<evidence type="ECO:0000313" key="4">
    <source>
        <dbReference type="Proteomes" id="UP000270927"/>
    </source>
</evidence>
<feature type="domain" description="C4-type zinc ribbon" evidence="2">
    <location>
        <begin position="203"/>
        <end position="235"/>
    </location>
</feature>
<dbReference type="InterPro" id="IPR003743">
    <property type="entry name" value="Zf-RING_7"/>
</dbReference>
<dbReference type="EMBL" id="RARA01000025">
    <property type="protein sequence ID" value="ROT47221.1"/>
    <property type="molecule type" value="Genomic_DNA"/>
</dbReference>
<dbReference type="OrthoDB" id="9795058at2"/>
<dbReference type="Gene3D" id="1.10.287.1490">
    <property type="match status" value="1"/>
</dbReference>
<protein>
    <recommendedName>
        <fullName evidence="2">C4-type zinc ribbon domain-containing protein</fullName>
    </recommendedName>
</protein>
<keyword evidence="1" id="KW-0175">Coiled coil</keyword>
<organism evidence="3 4">
    <name type="scientific">Candidatus Cardinium hertigii</name>
    <dbReference type="NCBI Taxonomy" id="247481"/>
    <lineage>
        <taxon>Bacteria</taxon>
        <taxon>Pseudomonadati</taxon>
        <taxon>Bacteroidota</taxon>
        <taxon>Cytophagia</taxon>
        <taxon>Cytophagales</taxon>
        <taxon>Amoebophilaceae</taxon>
        <taxon>Candidatus Cardinium</taxon>
    </lineage>
</organism>
<dbReference type="PANTHER" id="PTHR39082">
    <property type="entry name" value="PHOSPHOLIPASE C-BETA-2-RELATED"/>
    <property type="match status" value="1"/>
</dbReference>
<reference evidence="3 4" key="1">
    <citation type="submission" date="2018-09" db="EMBL/GenBank/DDBJ databases">
        <title>Comparative Genomics of Wolbachia-Cardinium Dual Endosymbiosis in a Plant-Parasitic Nematode.</title>
        <authorList>
            <person name="Brown A.M.V."/>
            <person name="Wasala S.K."/>
            <person name="Howe D.K."/>
            <person name="Peetz A.B."/>
            <person name="Zasada I.A."/>
            <person name="Denver D.R."/>
        </authorList>
    </citation>
    <scope>NUCLEOTIDE SEQUENCE [LARGE SCALE GENOMIC DNA]</scope>
    <source>
        <strain evidence="3 4">Pp_1</strain>
    </source>
</reference>
<keyword evidence="4" id="KW-1185">Reference proteome</keyword>
<name>A0A3N2QBS4_9BACT</name>
<evidence type="ECO:0000256" key="1">
    <source>
        <dbReference type="SAM" id="Coils"/>
    </source>
</evidence>
<evidence type="ECO:0000313" key="3">
    <source>
        <dbReference type="EMBL" id="ROT47221.1"/>
    </source>
</evidence>
<dbReference type="RefSeq" id="WP_123663134.1">
    <property type="nucleotide sequence ID" value="NZ_RARA01000025.1"/>
</dbReference>
<dbReference type="PANTHER" id="PTHR39082:SF1">
    <property type="entry name" value="SCAVENGER RECEPTOR CLASS A MEMBER 3"/>
    <property type="match status" value="1"/>
</dbReference>
<sequence>MDKNILPKLMQLIEIQEVDTCLDEIVKLRGTLPEEVEVLEKRIEKLSAKIAENTSLLTTLREEIVNKKAFIKDTEKKIQHYEARQMEVRNNREYDAIAKEIELYKLDIQLAEKFLRTAYTKVEQDHNDLEELHKLLKVQENDFFIKKQELESILKVSAAEERALHTKRVCIVTALGESLYMAYERIRQSVQNNLVVVSIKKGACGGCCIVIPPQQKLEVYERNKIVFCEHCGRMLVASEQSIDAFYSCVNT</sequence>
<evidence type="ECO:0000259" key="2">
    <source>
        <dbReference type="Pfam" id="PF02591"/>
    </source>
</evidence>